<dbReference type="PANTHER" id="PTHR12277:SF81">
    <property type="entry name" value="PROTEIN ABHD13"/>
    <property type="match status" value="1"/>
</dbReference>
<evidence type="ECO:0000313" key="2">
    <source>
        <dbReference type="EMBL" id="KAK5139624.1"/>
    </source>
</evidence>
<accession>A0ABR0KWH8</accession>
<comment type="caution">
    <text evidence="2">The sequence shown here is derived from an EMBL/GenBank/DDBJ whole genome shotgun (WGS) entry which is preliminary data.</text>
</comment>
<dbReference type="InterPro" id="IPR029058">
    <property type="entry name" value="AB_hydrolase_fold"/>
</dbReference>
<protein>
    <recommendedName>
        <fullName evidence="1">AB hydrolase-1 domain-containing protein</fullName>
    </recommendedName>
</protein>
<dbReference type="PANTHER" id="PTHR12277">
    <property type="entry name" value="ALPHA/BETA HYDROLASE DOMAIN-CONTAINING PROTEIN"/>
    <property type="match status" value="1"/>
</dbReference>
<dbReference type="Gene3D" id="3.40.50.1820">
    <property type="entry name" value="alpha/beta hydrolase"/>
    <property type="match status" value="1"/>
</dbReference>
<gene>
    <name evidence="2" type="ORF">LTR32_007324</name>
</gene>
<dbReference type="InterPro" id="IPR000073">
    <property type="entry name" value="AB_hydrolase_1"/>
</dbReference>
<reference evidence="2 3" key="1">
    <citation type="submission" date="2023-08" db="EMBL/GenBank/DDBJ databases">
        <title>Black Yeasts Isolated from many extreme environments.</title>
        <authorList>
            <person name="Coleine C."/>
            <person name="Stajich J.E."/>
            <person name="Selbmann L."/>
        </authorList>
    </citation>
    <scope>NUCLEOTIDE SEQUENCE [LARGE SCALE GENOMIC DNA]</scope>
    <source>
        <strain evidence="2 3">CCFEE 5386</strain>
    </source>
</reference>
<dbReference type="SUPFAM" id="SSF53474">
    <property type="entry name" value="alpha/beta-Hydrolases"/>
    <property type="match status" value="1"/>
</dbReference>
<sequence>MLASQPNTHVLTIDYRGFGYSTGSPTEAGLITDGTTLVEWVMKVAQIPPDRIVIIGQSLGTAVSSAVALHFADPGSELIPSETRELWRSLGQRTPTAFLGIVLVAPFSSLPSLMLTYRIGGVLPILLPLRPFPYIAGILTGRMPDKWLSAERLSAYYTAFSGSPQVLSSSNGKGIGSLQLLHSVRDMDIPYHQTEMICRRIFGEGSEPGVFEGTEADGRVQCIDGSHGPGWQDVKEEGRPRVRFEIVEYGGEYLQNLLSR</sequence>
<keyword evidence="3" id="KW-1185">Reference proteome</keyword>
<proteinExistence type="predicted"/>
<evidence type="ECO:0000259" key="1">
    <source>
        <dbReference type="Pfam" id="PF00561"/>
    </source>
</evidence>
<evidence type="ECO:0000313" key="3">
    <source>
        <dbReference type="Proteomes" id="UP001308179"/>
    </source>
</evidence>
<dbReference type="Pfam" id="PF00561">
    <property type="entry name" value="Abhydrolase_1"/>
    <property type="match status" value="1"/>
</dbReference>
<feature type="domain" description="AB hydrolase-1" evidence="1">
    <location>
        <begin position="9"/>
        <end position="102"/>
    </location>
</feature>
<dbReference type="Proteomes" id="UP001308179">
    <property type="component" value="Unassembled WGS sequence"/>
</dbReference>
<dbReference type="EMBL" id="JAVRRR010001077">
    <property type="protein sequence ID" value="KAK5139624.1"/>
    <property type="molecule type" value="Genomic_DNA"/>
</dbReference>
<name>A0ABR0KWH8_9PEZI</name>
<organism evidence="2 3">
    <name type="scientific">Rachicladosporium monterosium</name>
    <dbReference type="NCBI Taxonomy" id="1507873"/>
    <lineage>
        <taxon>Eukaryota</taxon>
        <taxon>Fungi</taxon>
        <taxon>Dikarya</taxon>
        <taxon>Ascomycota</taxon>
        <taxon>Pezizomycotina</taxon>
        <taxon>Dothideomycetes</taxon>
        <taxon>Dothideomycetidae</taxon>
        <taxon>Cladosporiales</taxon>
        <taxon>Cladosporiaceae</taxon>
        <taxon>Rachicladosporium</taxon>
    </lineage>
</organism>